<accession>A0AAU8B745</accession>
<name>A0AAU8B745_9CAUD</name>
<protein>
    <submittedName>
        <fullName evidence="1">Uncharacterized protein</fullName>
    </submittedName>
</protein>
<organism evidence="1">
    <name type="scientific">Dulem virus 39</name>
    <dbReference type="NCBI Taxonomy" id="3145757"/>
    <lineage>
        <taxon>Viruses</taxon>
        <taxon>Duplodnaviria</taxon>
        <taxon>Heunggongvirae</taxon>
        <taxon>Uroviricota</taxon>
        <taxon>Caudoviricetes</taxon>
    </lineage>
</organism>
<reference evidence="1" key="1">
    <citation type="submission" date="2024-03" db="EMBL/GenBank/DDBJ databases">
        <title>Diverse circular DNA viruses in blood, oral, and fecal samples of captive lemurs.</title>
        <authorList>
            <person name="Paietta E.N."/>
            <person name="Kraberger S."/>
            <person name="Lund M.C."/>
            <person name="Custer J.M."/>
            <person name="Vargas K.M."/>
            <person name="Ehmke E.E."/>
            <person name="Yoder A.D."/>
            <person name="Varsani A."/>
        </authorList>
    </citation>
    <scope>NUCLEOTIDE SEQUENCE</scope>
    <source>
        <strain evidence="1">Duke_28FS_1</strain>
    </source>
</reference>
<dbReference type="EMBL" id="PP511791">
    <property type="protein sequence ID" value="XCD07503.1"/>
    <property type="molecule type" value="Genomic_DNA"/>
</dbReference>
<sequence>MGYKIGQILTSNQDIEVEKALSGEKVVIPKGNKIIIGADNLAHHIRNGMIQPLGDDAEIKGYDTEGIAEYLYTYLRCHFEIDEMLEGYDDTKERFIDKISFALDEIGF</sequence>
<proteinExistence type="predicted"/>
<evidence type="ECO:0000313" key="1">
    <source>
        <dbReference type="EMBL" id="XCD07503.1"/>
    </source>
</evidence>